<evidence type="ECO:0000313" key="2">
    <source>
        <dbReference type="Proteomes" id="UP001275084"/>
    </source>
</evidence>
<accession>A0AAJ0MHT9</accession>
<dbReference type="AlphaFoldDB" id="A0AAJ0MHT9"/>
<reference evidence="1" key="2">
    <citation type="submission" date="2023-06" db="EMBL/GenBank/DDBJ databases">
        <authorList>
            <consortium name="Lawrence Berkeley National Laboratory"/>
            <person name="Haridas S."/>
            <person name="Hensen N."/>
            <person name="Bonometti L."/>
            <person name="Westerberg I."/>
            <person name="Brannstrom I.O."/>
            <person name="Guillou S."/>
            <person name="Cros-Aarteil S."/>
            <person name="Calhoun S."/>
            <person name="Kuo A."/>
            <person name="Mondo S."/>
            <person name="Pangilinan J."/>
            <person name="Riley R."/>
            <person name="Labutti K."/>
            <person name="Andreopoulos B."/>
            <person name="Lipzen A."/>
            <person name="Chen C."/>
            <person name="Yanf M."/>
            <person name="Daum C."/>
            <person name="Ng V."/>
            <person name="Clum A."/>
            <person name="Steindorff A."/>
            <person name="Ohm R."/>
            <person name="Martin F."/>
            <person name="Silar P."/>
            <person name="Natvig D."/>
            <person name="Lalanne C."/>
            <person name="Gautier V."/>
            <person name="Ament-Velasquez S.L."/>
            <person name="Kruys A."/>
            <person name="Hutchinson M.I."/>
            <person name="Powell A.J."/>
            <person name="Barry K."/>
            <person name="Miller A.N."/>
            <person name="Grigoriev I.V."/>
            <person name="Debuchy R."/>
            <person name="Gladieux P."/>
            <person name="Thoren M.H."/>
            <person name="Johannesson H."/>
        </authorList>
    </citation>
    <scope>NUCLEOTIDE SEQUENCE</scope>
    <source>
        <strain evidence="1">CBS 955.72</strain>
    </source>
</reference>
<organism evidence="1 2">
    <name type="scientific">Lasiosphaeria hispida</name>
    <dbReference type="NCBI Taxonomy" id="260671"/>
    <lineage>
        <taxon>Eukaryota</taxon>
        <taxon>Fungi</taxon>
        <taxon>Dikarya</taxon>
        <taxon>Ascomycota</taxon>
        <taxon>Pezizomycotina</taxon>
        <taxon>Sordariomycetes</taxon>
        <taxon>Sordariomycetidae</taxon>
        <taxon>Sordariales</taxon>
        <taxon>Lasiosphaeriaceae</taxon>
        <taxon>Lasiosphaeria</taxon>
    </lineage>
</organism>
<reference evidence="1" key="1">
    <citation type="journal article" date="2023" name="Mol. Phylogenet. Evol.">
        <title>Genome-scale phylogeny and comparative genomics of the fungal order Sordariales.</title>
        <authorList>
            <person name="Hensen N."/>
            <person name="Bonometti L."/>
            <person name="Westerberg I."/>
            <person name="Brannstrom I.O."/>
            <person name="Guillou S."/>
            <person name="Cros-Aarteil S."/>
            <person name="Calhoun S."/>
            <person name="Haridas S."/>
            <person name="Kuo A."/>
            <person name="Mondo S."/>
            <person name="Pangilinan J."/>
            <person name="Riley R."/>
            <person name="LaButti K."/>
            <person name="Andreopoulos B."/>
            <person name="Lipzen A."/>
            <person name="Chen C."/>
            <person name="Yan M."/>
            <person name="Daum C."/>
            <person name="Ng V."/>
            <person name="Clum A."/>
            <person name="Steindorff A."/>
            <person name="Ohm R.A."/>
            <person name="Martin F."/>
            <person name="Silar P."/>
            <person name="Natvig D.O."/>
            <person name="Lalanne C."/>
            <person name="Gautier V."/>
            <person name="Ament-Velasquez S.L."/>
            <person name="Kruys A."/>
            <person name="Hutchinson M.I."/>
            <person name="Powell A.J."/>
            <person name="Barry K."/>
            <person name="Miller A.N."/>
            <person name="Grigoriev I.V."/>
            <person name="Debuchy R."/>
            <person name="Gladieux P."/>
            <person name="Hiltunen Thoren M."/>
            <person name="Johannesson H."/>
        </authorList>
    </citation>
    <scope>NUCLEOTIDE SEQUENCE</scope>
    <source>
        <strain evidence="1">CBS 955.72</strain>
    </source>
</reference>
<comment type="caution">
    <text evidence="1">The sequence shown here is derived from an EMBL/GenBank/DDBJ whole genome shotgun (WGS) entry which is preliminary data.</text>
</comment>
<proteinExistence type="predicted"/>
<protein>
    <submittedName>
        <fullName evidence="1">Uncharacterized protein</fullName>
    </submittedName>
</protein>
<evidence type="ECO:0000313" key="1">
    <source>
        <dbReference type="EMBL" id="KAK3359600.1"/>
    </source>
</evidence>
<dbReference type="EMBL" id="JAUIQD010000002">
    <property type="protein sequence ID" value="KAK3359600.1"/>
    <property type="molecule type" value="Genomic_DNA"/>
</dbReference>
<sequence length="177" mass="19135">MVGGELKLEHTIDRDTADATGVRGSIDLRGRNWGAKNSVSWTLWENKSAKTGVLSSMPAAILLKRRDMCQFKATITIKIAADSKTTLGAAFKTNPKDDDIWYDPERGPQVQISDRPQSYVFDADNLGQFELQSVAAGVPFHPTLKGTETLQGVGGEGGMTQVGSSQHLPTLALFGEK</sequence>
<dbReference type="Proteomes" id="UP001275084">
    <property type="component" value="Unassembled WGS sequence"/>
</dbReference>
<keyword evidence="2" id="KW-1185">Reference proteome</keyword>
<name>A0AAJ0MHT9_9PEZI</name>
<gene>
    <name evidence="1" type="ORF">B0T25DRAFT_533363</name>
</gene>